<dbReference type="GO" id="GO:0022857">
    <property type="term" value="F:transmembrane transporter activity"/>
    <property type="evidence" value="ECO:0007669"/>
    <property type="project" value="InterPro"/>
</dbReference>
<keyword evidence="4 7" id="KW-0812">Transmembrane</keyword>
<reference evidence="9 10" key="1">
    <citation type="submission" date="2020-01" db="EMBL/GenBank/DDBJ databases">
        <title>Insect and environment-associated Actinomycetes.</title>
        <authorList>
            <person name="Currrie C."/>
            <person name="Chevrette M."/>
            <person name="Carlson C."/>
            <person name="Stubbendieck R."/>
            <person name="Wendt-Pienkowski E."/>
        </authorList>
    </citation>
    <scope>NUCLEOTIDE SEQUENCE [LARGE SCALE GENOMIC DNA]</scope>
    <source>
        <strain evidence="9 10">SID10258</strain>
    </source>
</reference>
<evidence type="ECO:0000256" key="2">
    <source>
        <dbReference type="ARBA" id="ARBA00022448"/>
    </source>
</evidence>
<dbReference type="EMBL" id="JAAGLI010000466">
    <property type="protein sequence ID" value="NEA24366.1"/>
    <property type="molecule type" value="Genomic_DNA"/>
</dbReference>
<name>A0A6L9QH43_9ACTN</name>
<dbReference type="PANTHER" id="PTHR42718:SF46">
    <property type="entry name" value="BLR6921 PROTEIN"/>
    <property type="match status" value="1"/>
</dbReference>
<keyword evidence="2" id="KW-0813">Transport</keyword>
<evidence type="ECO:0000256" key="1">
    <source>
        <dbReference type="ARBA" id="ARBA00004651"/>
    </source>
</evidence>
<accession>A0A6L9QH43</accession>
<evidence type="ECO:0000313" key="9">
    <source>
        <dbReference type="EMBL" id="NEA24366.1"/>
    </source>
</evidence>
<comment type="caution">
    <text evidence="9">The sequence shown here is derived from an EMBL/GenBank/DDBJ whole genome shotgun (WGS) entry which is preliminary data.</text>
</comment>
<dbReference type="GO" id="GO:0005886">
    <property type="term" value="C:plasma membrane"/>
    <property type="evidence" value="ECO:0007669"/>
    <property type="project" value="UniProtKB-SubCell"/>
</dbReference>
<dbReference type="Gene3D" id="1.20.1720.10">
    <property type="entry name" value="Multidrug resistance protein D"/>
    <property type="match status" value="1"/>
</dbReference>
<feature type="domain" description="Major facilitator superfamily (MFS) profile" evidence="8">
    <location>
        <begin position="1"/>
        <end position="75"/>
    </location>
</feature>
<evidence type="ECO:0000256" key="7">
    <source>
        <dbReference type="SAM" id="Phobius"/>
    </source>
</evidence>
<organism evidence="9 10">
    <name type="scientific">Actinomadura bangladeshensis</name>
    <dbReference type="NCBI Taxonomy" id="453573"/>
    <lineage>
        <taxon>Bacteria</taxon>
        <taxon>Bacillati</taxon>
        <taxon>Actinomycetota</taxon>
        <taxon>Actinomycetes</taxon>
        <taxon>Streptosporangiales</taxon>
        <taxon>Thermomonosporaceae</taxon>
        <taxon>Actinomadura</taxon>
    </lineage>
</organism>
<protein>
    <submittedName>
        <fullName evidence="9">MFS transporter</fullName>
    </submittedName>
</protein>
<keyword evidence="5 7" id="KW-1133">Transmembrane helix</keyword>
<dbReference type="PROSITE" id="PS50850">
    <property type="entry name" value="MFS"/>
    <property type="match status" value="1"/>
</dbReference>
<evidence type="ECO:0000256" key="6">
    <source>
        <dbReference type="ARBA" id="ARBA00023136"/>
    </source>
</evidence>
<evidence type="ECO:0000256" key="4">
    <source>
        <dbReference type="ARBA" id="ARBA00022692"/>
    </source>
</evidence>
<comment type="subcellular location">
    <subcellularLocation>
        <location evidence="1">Cell membrane</location>
        <topology evidence="1">Multi-pass membrane protein</topology>
    </subcellularLocation>
</comment>
<sequence>GVYAAASGAAIATGPLVGGALTELFGWRAIFFLNVPVGVIAYAAAAVKVPESRDARPRPLDPAAAGLLTAGLGGL</sequence>
<evidence type="ECO:0000259" key="8">
    <source>
        <dbReference type="PROSITE" id="PS50850"/>
    </source>
</evidence>
<dbReference type="Pfam" id="PF07690">
    <property type="entry name" value="MFS_1"/>
    <property type="match status" value="1"/>
</dbReference>
<dbReference type="AlphaFoldDB" id="A0A6L9QH43"/>
<dbReference type="InterPro" id="IPR020846">
    <property type="entry name" value="MFS_dom"/>
</dbReference>
<dbReference type="InterPro" id="IPR011701">
    <property type="entry name" value="MFS"/>
</dbReference>
<dbReference type="SUPFAM" id="SSF103473">
    <property type="entry name" value="MFS general substrate transporter"/>
    <property type="match status" value="1"/>
</dbReference>
<evidence type="ECO:0000313" key="10">
    <source>
        <dbReference type="Proteomes" id="UP000475532"/>
    </source>
</evidence>
<gene>
    <name evidence="9" type="ORF">G3I70_17985</name>
</gene>
<keyword evidence="3" id="KW-1003">Cell membrane</keyword>
<dbReference type="PANTHER" id="PTHR42718">
    <property type="entry name" value="MAJOR FACILITATOR SUPERFAMILY MULTIDRUG TRANSPORTER MFSC"/>
    <property type="match status" value="1"/>
</dbReference>
<evidence type="ECO:0000256" key="5">
    <source>
        <dbReference type="ARBA" id="ARBA00022989"/>
    </source>
</evidence>
<feature type="non-terminal residue" evidence="9">
    <location>
        <position position="1"/>
    </location>
</feature>
<evidence type="ECO:0000256" key="3">
    <source>
        <dbReference type="ARBA" id="ARBA00022475"/>
    </source>
</evidence>
<keyword evidence="6 7" id="KW-0472">Membrane</keyword>
<feature type="non-terminal residue" evidence="9">
    <location>
        <position position="75"/>
    </location>
</feature>
<feature type="transmembrane region" description="Helical" evidence="7">
    <location>
        <begin position="25"/>
        <end position="47"/>
    </location>
</feature>
<dbReference type="RefSeq" id="WP_163057411.1">
    <property type="nucleotide sequence ID" value="NZ_JAAGLI010000466.1"/>
</dbReference>
<dbReference type="Proteomes" id="UP000475532">
    <property type="component" value="Unassembled WGS sequence"/>
</dbReference>
<proteinExistence type="predicted"/>
<dbReference type="InterPro" id="IPR036259">
    <property type="entry name" value="MFS_trans_sf"/>
</dbReference>